<dbReference type="Pfam" id="PF01661">
    <property type="entry name" value="Macro"/>
    <property type="match status" value="2"/>
</dbReference>
<dbReference type="Proteomes" id="UP000011728">
    <property type="component" value="Chromosome"/>
</dbReference>
<reference evidence="2 3" key="1">
    <citation type="submission" date="2013-02" db="EMBL/GenBank/DDBJ databases">
        <title>Genome sequence of Clostridium saccharoperbutylacetonicum N1-4(HMT).</title>
        <authorList>
            <person name="Poehlein A."/>
            <person name="Daniel R."/>
        </authorList>
    </citation>
    <scope>NUCLEOTIDE SEQUENCE [LARGE SCALE GENOMIC DNA]</scope>
    <source>
        <strain evidence="3">N1-4(HMT)</strain>
    </source>
</reference>
<dbReference type="eggNOG" id="COG2110">
    <property type="taxonomic scope" value="Bacteria"/>
</dbReference>
<dbReference type="HOGENOM" id="CLU_046550_5_1_9"/>
<dbReference type="KEGG" id="csr:Cspa_c42620"/>
<dbReference type="EMBL" id="CP004121">
    <property type="protein sequence ID" value="AGF58015.1"/>
    <property type="molecule type" value="Genomic_DNA"/>
</dbReference>
<name>M1LXL6_9CLOT</name>
<dbReference type="STRING" id="36745.CLSAP_40190"/>
<dbReference type="SMART" id="SM00506">
    <property type="entry name" value="A1pp"/>
    <property type="match status" value="1"/>
</dbReference>
<evidence type="ECO:0000313" key="3">
    <source>
        <dbReference type="Proteomes" id="UP000011728"/>
    </source>
</evidence>
<protein>
    <recommendedName>
        <fullName evidence="1">Macro domain-containing protein</fullName>
    </recommendedName>
</protein>
<dbReference type="InterPro" id="IPR043472">
    <property type="entry name" value="Macro_dom-like"/>
</dbReference>
<dbReference type="CDD" id="cd02908">
    <property type="entry name" value="Macro_OAADPr_deacetylase"/>
    <property type="match status" value="1"/>
</dbReference>
<gene>
    <name evidence="2" type="ORF">Cspa_c42620</name>
</gene>
<accession>M1LXL6</accession>
<evidence type="ECO:0000259" key="1">
    <source>
        <dbReference type="PROSITE" id="PS51154"/>
    </source>
</evidence>
<keyword evidence="3" id="KW-1185">Reference proteome</keyword>
<dbReference type="PANTHER" id="PTHR11106:SF27">
    <property type="entry name" value="MACRO DOMAIN-CONTAINING PROTEIN"/>
    <property type="match status" value="1"/>
</dbReference>
<dbReference type="PANTHER" id="PTHR11106">
    <property type="entry name" value="GANGLIOSIDE INDUCED DIFFERENTIATION ASSOCIATED PROTEIN 2-RELATED"/>
    <property type="match status" value="1"/>
</dbReference>
<dbReference type="InterPro" id="IPR002589">
    <property type="entry name" value="Macro_dom"/>
</dbReference>
<sequence length="218" mass="24683">MTKLEILFGDITKIKFDAIVNAANASLLGGGGVDGAIHKACGDKLLEECRHLNGCMTGKAKLTKSYNLFDSGVYWIIHTVGPIYRNNGTEEKYLRNAYHSSLLLAANYVEVYSKQCNEFLNQNLYKLGGKQKDFFLKELNDYIEEHPIKTIAFPSISTGAYSYPLEDACNIALDEILTFIQNSPDTFEKIAMVCFEEKTYNTYKTLYENRLEKSEHNI</sequence>
<dbReference type="PATRIC" id="fig|931276.5.peg.4292"/>
<feature type="domain" description="Macro" evidence="1">
    <location>
        <begin position="1"/>
        <end position="211"/>
    </location>
</feature>
<dbReference type="SUPFAM" id="SSF52949">
    <property type="entry name" value="Macro domain-like"/>
    <property type="match status" value="1"/>
</dbReference>
<evidence type="ECO:0000313" key="2">
    <source>
        <dbReference type="EMBL" id="AGF58015.1"/>
    </source>
</evidence>
<organism evidence="2 3">
    <name type="scientific">Clostridium saccharoperbutylacetonicum N1-4(HMT)</name>
    <dbReference type="NCBI Taxonomy" id="931276"/>
    <lineage>
        <taxon>Bacteria</taxon>
        <taxon>Bacillati</taxon>
        <taxon>Bacillota</taxon>
        <taxon>Clostridia</taxon>
        <taxon>Eubacteriales</taxon>
        <taxon>Clostridiaceae</taxon>
        <taxon>Clostridium</taxon>
    </lineage>
</organism>
<dbReference type="AlphaFoldDB" id="M1LXL6"/>
<dbReference type="Gene3D" id="3.40.220.10">
    <property type="entry name" value="Leucine Aminopeptidase, subunit E, domain 1"/>
    <property type="match status" value="1"/>
</dbReference>
<dbReference type="RefSeq" id="WP_015394326.1">
    <property type="nucleotide sequence ID" value="NC_020291.1"/>
</dbReference>
<proteinExistence type="predicted"/>
<dbReference type="PROSITE" id="PS51154">
    <property type="entry name" value="MACRO"/>
    <property type="match status" value="1"/>
</dbReference>
<dbReference type="OrthoDB" id="6194521at2"/>